<dbReference type="AlphaFoldDB" id="O16412"/>
<keyword evidence="4 5" id="KW-0472">Membrane</keyword>
<feature type="transmembrane region" description="Helical" evidence="5">
    <location>
        <begin position="243"/>
        <end position="267"/>
    </location>
</feature>
<dbReference type="GO" id="GO:0016020">
    <property type="term" value="C:membrane"/>
    <property type="evidence" value="ECO:0007669"/>
    <property type="project" value="UniProtKB-SubCell"/>
</dbReference>
<sequence length="330" mass="37923">MSSYQEHCKMMEIISTSRSVQLTLIFQLLCSLIALPVVVIASHWLSKSRNAKLFHINVIIIFQIHLFGFFIHFFSRIILHGLDLYNYAVFDYCDMPASTIRCFIFRTQYVFGIRLVSATTVPFIIERYIATVRSTSYEHSGCTFGVLMAILQLSIGFFSTAFTFSSFSFTDPSMNYCIAFKIGIFGSAEVINLVGVASQIIGRVLFEYMFRKNEKLRAKLLMSTLSNRYSLEQNLKSMRTLKVFANLQSIFLTLQMTIFIIIFYLGLAIEKTTYIALIELNAGYPIYAVVSILILFRREQLNKVTLDKSLEAHIYADHSTYFENFNKALK</sequence>
<evidence type="ECO:0000313" key="8">
    <source>
        <dbReference type="WormBase" id="C36C5.2a"/>
    </source>
</evidence>
<dbReference type="PANTHER" id="PTHR46561:SF5">
    <property type="entry name" value="G_PROTEIN_RECEP_F1_2 DOMAIN-CONTAINING PROTEIN-RELATED"/>
    <property type="match status" value="1"/>
</dbReference>
<evidence type="ECO:0000256" key="5">
    <source>
        <dbReference type="SAM" id="Phobius"/>
    </source>
</evidence>
<evidence type="ECO:0000256" key="4">
    <source>
        <dbReference type="ARBA" id="ARBA00023136"/>
    </source>
</evidence>
<dbReference type="AGR" id="WB:WBGene00016471"/>
<dbReference type="InParanoid" id="O16412"/>
<accession>O16412</accession>
<keyword evidence="2 5" id="KW-0812">Transmembrane</keyword>
<keyword evidence="7" id="KW-1185">Reference proteome</keyword>
<evidence type="ECO:0000256" key="3">
    <source>
        <dbReference type="ARBA" id="ARBA00022989"/>
    </source>
</evidence>
<evidence type="ECO:0000313" key="7">
    <source>
        <dbReference type="Proteomes" id="UP000001940"/>
    </source>
</evidence>
<feature type="transmembrane region" description="Helical" evidence="5">
    <location>
        <begin position="182"/>
        <end position="206"/>
    </location>
</feature>
<dbReference type="OrthoDB" id="5809673at2759"/>
<keyword evidence="3 5" id="KW-1133">Transmembrane helix</keyword>
<dbReference type="CTD" id="183258"/>
<dbReference type="PaxDb" id="6239-C36C5.2"/>
<dbReference type="STRING" id="6239.C36C5.2a.1"/>
<dbReference type="Pfam" id="PF10292">
    <property type="entry name" value="7TM_GPCR_Srab"/>
    <property type="match status" value="1"/>
</dbReference>
<evidence type="ECO:0000256" key="2">
    <source>
        <dbReference type="ARBA" id="ARBA00022692"/>
    </source>
</evidence>
<comment type="subcellular location">
    <subcellularLocation>
        <location evidence="1">Membrane</location>
        <topology evidence="1">Multi-pass membrane protein</topology>
    </subcellularLocation>
</comment>
<dbReference type="WormBase" id="C36C5.2a">
    <property type="protein sequence ID" value="CE08591"/>
    <property type="gene ID" value="WBGene00016471"/>
    <property type="gene designation" value="srab-8"/>
</dbReference>
<reference evidence="6 7" key="1">
    <citation type="journal article" date="1998" name="Science">
        <title>Genome sequence of the nematode C. elegans: a platform for investigating biology.</title>
        <authorList>
            <consortium name="The C. elegans sequencing consortium"/>
            <person name="Sulson J.E."/>
            <person name="Waterston R."/>
        </authorList>
    </citation>
    <scope>NUCLEOTIDE SEQUENCE [LARGE SCALE GENOMIC DNA]</scope>
    <source>
        <strain evidence="6 7">Bristol N2</strain>
    </source>
</reference>
<organism evidence="6 7">
    <name type="scientific">Caenorhabditis elegans</name>
    <dbReference type="NCBI Taxonomy" id="6239"/>
    <lineage>
        <taxon>Eukaryota</taxon>
        <taxon>Metazoa</taxon>
        <taxon>Ecdysozoa</taxon>
        <taxon>Nematoda</taxon>
        <taxon>Chromadorea</taxon>
        <taxon>Rhabditida</taxon>
        <taxon>Rhabditina</taxon>
        <taxon>Rhabditomorpha</taxon>
        <taxon>Rhabditoidea</taxon>
        <taxon>Rhabditidae</taxon>
        <taxon>Peloderinae</taxon>
        <taxon>Caenorhabditis</taxon>
    </lineage>
</organism>
<evidence type="ECO:0000313" key="6">
    <source>
        <dbReference type="EMBL" id="CCD66856.1"/>
    </source>
</evidence>
<dbReference type="KEGG" id="cel:CELE_C36C5.2"/>
<feature type="transmembrane region" description="Helical" evidence="5">
    <location>
        <begin position="20"/>
        <end position="41"/>
    </location>
</feature>
<dbReference type="Proteomes" id="UP000001940">
    <property type="component" value="Chromosome V"/>
</dbReference>
<protein>
    <submittedName>
        <fullName evidence="6">Serpentine Receptor, class AB (Class A-like)</fullName>
    </submittedName>
</protein>
<evidence type="ECO:0000256" key="1">
    <source>
        <dbReference type="ARBA" id="ARBA00004141"/>
    </source>
</evidence>
<dbReference type="RefSeq" id="NP_503875.1">
    <property type="nucleotide sequence ID" value="NM_071474.1"/>
</dbReference>
<dbReference type="InterPro" id="IPR019408">
    <property type="entry name" value="7TM_GPCR_serpentine_rcpt_Srab"/>
</dbReference>
<dbReference type="eggNOG" id="ENOG502TH34">
    <property type="taxonomic scope" value="Eukaryota"/>
</dbReference>
<dbReference type="EMBL" id="BX284605">
    <property type="protein sequence ID" value="CCD66856.1"/>
    <property type="molecule type" value="Genomic_DNA"/>
</dbReference>
<feature type="transmembrane region" description="Helical" evidence="5">
    <location>
        <begin position="141"/>
        <end position="162"/>
    </location>
</feature>
<dbReference type="UCSC" id="C36C5.2">
    <property type="organism name" value="c. elegans"/>
</dbReference>
<dbReference type="FunCoup" id="O16412">
    <property type="interactions" value="8"/>
</dbReference>
<dbReference type="PIR" id="B88991">
    <property type="entry name" value="B88991"/>
</dbReference>
<dbReference type="GeneID" id="183258"/>
<dbReference type="PhylomeDB" id="O16412"/>
<feature type="transmembrane region" description="Helical" evidence="5">
    <location>
        <begin position="53"/>
        <end position="74"/>
    </location>
</feature>
<feature type="transmembrane region" description="Helical" evidence="5">
    <location>
        <begin position="109"/>
        <end position="129"/>
    </location>
</feature>
<dbReference type="InterPro" id="IPR053286">
    <property type="entry name" value="Nematode_rcpt-like_srab"/>
</dbReference>
<gene>
    <name evidence="6 8" type="primary">srab-8</name>
    <name evidence="8" type="ORF">C36C5.2</name>
    <name evidence="6" type="ORF">CELE_C36C5.2</name>
</gene>
<name>O16412_CAEEL</name>
<keyword evidence="6" id="KW-0675">Receptor</keyword>
<dbReference type="PANTHER" id="PTHR46561">
    <property type="entry name" value="SERPENTINE RECEPTOR, CLASS AB (CLASS A-LIKE)-RELATED"/>
    <property type="match status" value="1"/>
</dbReference>
<dbReference type="HOGENOM" id="CLU_070163_1_0_1"/>
<proteinExistence type="predicted"/>
<feature type="transmembrane region" description="Helical" evidence="5">
    <location>
        <begin position="273"/>
        <end position="296"/>
    </location>
</feature>